<sequence length="850" mass="91743">MRSKSYLFLLLVLGLGIISGIFYKQTKYNFGLDVRGGVALTYEMVLTPEERKKAEEIRNRLIPILMARAAGSLAVAEPSIVPKGTDQIVIELPGATDVEKARQTIGSSAKIQFYWAKNVVGPQASARPYTAQDDKDPKNPTVNFRRTYGGNGEEIKYLGPDGKPNPAYADVIKGWQKILEGQDLDHAVMQSAGSGYQPEMIFSGTGAQKMGEWSRRYQGKEENIAAVLDGRVISLAHVQGDTILRDEAIINGTFPDAYVRNLVDLLNAGALPVDLKVLSSQRVEATIGMQALDKMVTAGVIAFGAISIFMLAYYAFPGLVAIIALALYVLFTLTVLKLANATFSLAGIAGFILSVGMAVDANILVFERFKEEMKRGKSLQTAIDLGFRRALPAIIDSNACTVLTSLVLAYLGTGPVKGFATTLIIGVVISLFTAVTVTRSLLVFVTNSGIADNVKLYAADRNWFKRFEERADTEPVEVVNKPARYFWLSAISIAVCLPFVFLGGLKPNVEFRGGYELQYKIGSKTMSADSVRSGLEKIGLRGANVKFGGEGADRVAMVTAPAEGQLVDKTPEQAQSIVGTAIGFSAADFGGNSFVGPAIQGETIRNAIIGVVLSSLLIVVYLALRFGFAIGGFVQGLRFGGSAIGALVHDVLFVVGFSAVVGFLNGWEISALFITSILTVIGFSVHDTIVIFDRIRENLRRPKPGDDLAHLMNRSITQSFARSLNTSMTVVLTLFIMLFAGTTTPDLKLFCATMLAGIISGTYSSIYNASPILYLWDRSIGRRKGEGETLLGKARGEAAKQRVITTQTVAPIADVPNPTQPPAGRSYGQVRRRANEPKKKPGHIEIEDDL</sequence>
<name>A0A068NUR8_FIMGI</name>
<proteinExistence type="inferred from homology"/>
<dbReference type="PANTHER" id="PTHR30081:SF1">
    <property type="entry name" value="PROTEIN TRANSLOCASE SUBUNIT SECD"/>
    <property type="match status" value="1"/>
</dbReference>
<dbReference type="InterPro" id="IPR048631">
    <property type="entry name" value="SecD_1st"/>
</dbReference>
<protein>
    <recommendedName>
        <fullName evidence="9 10">Multifunctional fusion protein</fullName>
    </recommendedName>
    <domain>
        <recommendedName>
            <fullName evidence="9">Protein translocase subunit SecD</fullName>
        </recommendedName>
    </domain>
    <domain>
        <recommendedName>
            <fullName evidence="10">Protein-export membrane protein SecF</fullName>
        </recommendedName>
    </domain>
</protein>
<dbReference type="GO" id="GO:0015450">
    <property type="term" value="F:protein-transporting ATPase activity"/>
    <property type="evidence" value="ECO:0007669"/>
    <property type="project" value="InterPro"/>
</dbReference>
<dbReference type="KEGG" id="fgi:OP10G_3709"/>
<dbReference type="InterPro" id="IPR054384">
    <property type="entry name" value="SecDF_P1_head"/>
</dbReference>
<dbReference type="HOGENOM" id="CLU_007894_3_0_0"/>
<keyword evidence="4 9" id="KW-0812">Transmembrane</keyword>
<feature type="transmembrane region" description="Helical" evidence="9">
    <location>
        <begin position="669"/>
        <end position="692"/>
    </location>
</feature>
<organism evidence="15 16">
    <name type="scientific">Fimbriimonas ginsengisoli Gsoil 348</name>
    <dbReference type="NCBI Taxonomy" id="661478"/>
    <lineage>
        <taxon>Bacteria</taxon>
        <taxon>Bacillati</taxon>
        <taxon>Armatimonadota</taxon>
        <taxon>Fimbriimonadia</taxon>
        <taxon>Fimbriimonadales</taxon>
        <taxon>Fimbriimonadaceae</taxon>
        <taxon>Fimbriimonas</taxon>
    </lineage>
</organism>
<dbReference type="HAMAP" id="MF_01463_B">
    <property type="entry name" value="SecD_B"/>
    <property type="match status" value="1"/>
</dbReference>
<evidence type="ECO:0000256" key="6">
    <source>
        <dbReference type="ARBA" id="ARBA00022989"/>
    </source>
</evidence>
<feature type="domain" description="Protein export membrane protein SecD/SecF C-terminal" evidence="12">
    <location>
        <begin position="274"/>
        <end position="446"/>
    </location>
</feature>
<comment type="subcellular location">
    <subcellularLocation>
        <location evidence="1 9">Cell membrane</location>
        <topology evidence="1 9">Multi-pass membrane protein</topology>
    </subcellularLocation>
</comment>
<dbReference type="NCBIfam" id="TIGR00966">
    <property type="entry name" value="transloc_SecF"/>
    <property type="match status" value="1"/>
</dbReference>
<evidence type="ECO:0000256" key="4">
    <source>
        <dbReference type="ARBA" id="ARBA00022692"/>
    </source>
</evidence>
<dbReference type="GO" id="GO:0043952">
    <property type="term" value="P:protein transport by the Sec complex"/>
    <property type="evidence" value="ECO:0007669"/>
    <property type="project" value="UniProtKB-UniRule"/>
</dbReference>
<dbReference type="InterPro" id="IPR048634">
    <property type="entry name" value="SecD_SecF_C"/>
</dbReference>
<feature type="domain" description="SecDF P1 head subdomain" evidence="14">
    <location>
        <begin position="176"/>
        <end position="273"/>
    </location>
</feature>
<dbReference type="NCBIfam" id="TIGR00916">
    <property type="entry name" value="2A0604s01"/>
    <property type="match status" value="1"/>
</dbReference>
<evidence type="ECO:0000256" key="3">
    <source>
        <dbReference type="ARBA" id="ARBA00022475"/>
    </source>
</evidence>
<keyword evidence="2 9" id="KW-0813">Transport</keyword>
<dbReference type="GO" id="GO:0065002">
    <property type="term" value="P:intracellular protein transmembrane transport"/>
    <property type="evidence" value="ECO:0007669"/>
    <property type="project" value="UniProtKB-UniRule"/>
</dbReference>
<dbReference type="InterPro" id="IPR005791">
    <property type="entry name" value="SecD"/>
</dbReference>
<keyword evidence="16" id="KW-1185">Reference proteome</keyword>
<dbReference type="Pfam" id="PF21760">
    <property type="entry name" value="SecD_1st"/>
    <property type="match status" value="1"/>
</dbReference>
<evidence type="ECO:0000259" key="12">
    <source>
        <dbReference type="Pfam" id="PF02355"/>
    </source>
</evidence>
<comment type="subunit">
    <text evidence="9">Forms a complex with SecF. Part of the essential Sec protein translocation apparatus which comprises SecA, SecYEG and auxiliary proteins SecDF. Other proteins may also be involved.</text>
</comment>
<evidence type="ECO:0000256" key="10">
    <source>
        <dbReference type="HAMAP-Rule" id="MF_01464"/>
    </source>
</evidence>
<evidence type="ECO:0000313" key="16">
    <source>
        <dbReference type="Proteomes" id="UP000027982"/>
    </source>
</evidence>
<comment type="similarity">
    <text evidence="9">Belongs to the SecD/SecF family. SecD subfamily.</text>
</comment>
<keyword evidence="5 9" id="KW-0653">Protein transport</keyword>
<reference evidence="15 16" key="1">
    <citation type="journal article" date="2014" name="PLoS ONE">
        <title>The first complete genome sequence of the class fimbriimonadia in the phylum armatimonadetes.</title>
        <authorList>
            <person name="Hu Z.Y."/>
            <person name="Wang Y.Z."/>
            <person name="Im W.T."/>
            <person name="Wang S.Y."/>
            <person name="Zhao G.P."/>
            <person name="Zheng H.J."/>
            <person name="Quan Z.X."/>
        </authorList>
    </citation>
    <scope>NUCLEOTIDE SEQUENCE [LARGE SCALE GENOMIC DNA]</scope>
    <source>
        <strain evidence="15">Gsoil 348</strain>
    </source>
</reference>
<feature type="transmembrane region" description="Helical" evidence="9">
    <location>
        <begin position="295"/>
        <end position="314"/>
    </location>
</feature>
<evidence type="ECO:0000256" key="8">
    <source>
        <dbReference type="ARBA" id="ARBA00023136"/>
    </source>
</evidence>
<feature type="compositionally biased region" description="Basic and acidic residues" evidence="11">
    <location>
        <begin position="833"/>
        <end position="850"/>
    </location>
</feature>
<comment type="function">
    <text evidence="9">Part of the Sec protein translocase complex. Interacts with the SecYEG preprotein conducting channel. SecDF uses the proton motive force (PMF) to complete protein translocation after the ATP-dependent function of SecA.</text>
</comment>
<evidence type="ECO:0000256" key="2">
    <source>
        <dbReference type="ARBA" id="ARBA00022448"/>
    </source>
</evidence>
<dbReference type="Gene3D" id="3.30.70.3220">
    <property type="match status" value="1"/>
</dbReference>
<evidence type="ECO:0000256" key="9">
    <source>
        <dbReference type="HAMAP-Rule" id="MF_01463"/>
    </source>
</evidence>
<dbReference type="PANTHER" id="PTHR30081">
    <property type="entry name" value="PROTEIN-EXPORT MEMBRANE PROTEIN SEC"/>
    <property type="match status" value="1"/>
</dbReference>
<feature type="transmembrane region" description="Helical" evidence="9">
    <location>
        <begin position="604"/>
        <end position="624"/>
    </location>
</feature>
<dbReference type="GO" id="GO:0006605">
    <property type="term" value="P:protein targeting"/>
    <property type="evidence" value="ECO:0007669"/>
    <property type="project" value="UniProtKB-UniRule"/>
</dbReference>
<comment type="similarity">
    <text evidence="10">Belongs to the SecD/SecF family. SecF subfamily.</text>
</comment>
<accession>A0A068NUR8</accession>
<feature type="region of interest" description="Disordered" evidence="11">
    <location>
        <begin position="127"/>
        <end position="146"/>
    </location>
</feature>
<dbReference type="AlphaFoldDB" id="A0A068NUR8"/>
<evidence type="ECO:0000256" key="5">
    <source>
        <dbReference type="ARBA" id="ARBA00022927"/>
    </source>
</evidence>
<keyword evidence="3 9" id="KW-1003">Cell membrane</keyword>
<comment type="caution">
    <text evidence="9">Lacks conserved residue(s) required for the propagation of feature annotation.</text>
</comment>
<dbReference type="STRING" id="661478.OP10G_3709"/>
<dbReference type="Gene3D" id="1.20.1640.10">
    <property type="entry name" value="Multidrug efflux transporter AcrB transmembrane domain"/>
    <property type="match status" value="2"/>
</dbReference>
<dbReference type="Proteomes" id="UP000027982">
    <property type="component" value="Chromosome"/>
</dbReference>
<dbReference type="InterPro" id="IPR055344">
    <property type="entry name" value="SecD_SecF_C_bact"/>
</dbReference>
<dbReference type="HAMAP" id="MF_01464_B">
    <property type="entry name" value="SecF_B"/>
    <property type="match status" value="1"/>
</dbReference>
<dbReference type="InterPro" id="IPR022813">
    <property type="entry name" value="SecD/SecF_arch_bac"/>
</dbReference>
<dbReference type="Gene3D" id="3.30.1360.200">
    <property type="match status" value="1"/>
</dbReference>
<gene>
    <name evidence="10" type="primary">secF</name>
    <name evidence="9" type="synonym">secD</name>
    <name evidence="15" type="ORF">OP10G_3709</name>
</gene>
<dbReference type="InterPro" id="IPR005665">
    <property type="entry name" value="SecF_bac"/>
</dbReference>
<dbReference type="GO" id="GO:0005886">
    <property type="term" value="C:plasma membrane"/>
    <property type="evidence" value="ECO:0007669"/>
    <property type="project" value="UniProtKB-SubCell"/>
</dbReference>
<keyword evidence="7 9" id="KW-0811">Translocation</keyword>
<dbReference type="Pfam" id="PF02355">
    <property type="entry name" value="SecD_SecF_C"/>
    <property type="match status" value="2"/>
</dbReference>
<keyword evidence="6 9" id="KW-1133">Transmembrane helix</keyword>
<evidence type="ECO:0000259" key="13">
    <source>
        <dbReference type="Pfam" id="PF21760"/>
    </source>
</evidence>
<dbReference type="OrthoDB" id="5240379at2"/>
<dbReference type="NCBIfam" id="TIGR01129">
    <property type="entry name" value="secD"/>
    <property type="match status" value="1"/>
</dbReference>
<dbReference type="eggNOG" id="COG0341">
    <property type="taxonomic scope" value="Bacteria"/>
</dbReference>
<dbReference type="InterPro" id="IPR022645">
    <property type="entry name" value="SecD/SecF_bac"/>
</dbReference>
<dbReference type="SUPFAM" id="SSF82866">
    <property type="entry name" value="Multidrug efflux transporter AcrB transmembrane domain"/>
    <property type="match status" value="2"/>
</dbReference>
<feature type="transmembrane region" description="Helical" evidence="9">
    <location>
        <begin position="720"/>
        <end position="740"/>
    </location>
</feature>
<evidence type="ECO:0000256" key="7">
    <source>
        <dbReference type="ARBA" id="ARBA00023010"/>
    </source>
</evidence>
<feature type="transmembrane region" description="Helical" evidence="9">
    <location>
        <begin position="752"/>
        <end position="776"/>
    </location>
</feature>
<comment type="subunit">
    <text evidence="10">Forms a complex with SecD. Part of the essential Sec protein translocation apparatus which comprises SecA, SecYEG and auxiliary proteins SecDF. Other proteins may also be involved.</text>
</comment>
<evidence type="ECO:0000256" key="1">
    <source>
        <dbReference type="ARBA" id="ARBA00004651"/>
    </source>
</evidence>
<feature type="transmembrane region" description="Helical" evidence="9">
    <location>
        <begin position="390"/>
        <end position="411"/>
    </location>
</feature>
<keyword evidence="8 9" id="KW-0472">Membrane</keyword>
<dbReference type="PRINTS" id="PR01755">
    <property type="entry name" value="SECFTRNLCASE"/>
</dbReference>
<feature type="domain" description="Protein export membrane protein SecD/SecF C-terminal" evidence="12">
    <location>
        <begin position="592"/>
        <end position="777"/>
    </location>
</feature>
<evidence type="ECO:0000259" key="14">
    <source>
        <dbReference type="Pfam" id="PF22599"/>
    </source>
</evidence>
<feature type="transmembrane region" description="Helical" evidence="9">
    <location>
        <begin position="423"/>
        <end position="445"/>
    </location>
</feature>
<feature type="domain" description="Protein translocase subunit SecDF P1" evidence="13">
    <location>
        <begin position="72"/>
        <end position="115"/>
    </location>
</feature>
<feature type="transmembrane region" description="Helical" evidence="9">
    <location>
        <begin position="345"/>
        <end position="369"/>
    </location>
</feature>
<feature type="transmembrane region" description="Helical" evidence="9">
    <location>
        <begin position="485"/>
        <end position="505"/>
    </location>
</feature>
<dbReference type="eggNOG" id="COG0342">
    <property type="taxonomic scope" value="Bacteria"/>
</dbReference>
<dbReference type="RefSeq" id="WP_025229002.1">
    <property type="nucleotide sequence ID" value="NZ_CP007139.1"/>
</dbReference>
<feature type="region of interest" description="Disordered" evidence="11">
    <location>
        <begin position="812"/>
        <end position="850"/>
    </location>
</feature>
<evidence type="ECO:0000313" key="15">
    <source>
        <dbReference type="EMBL" id="AIE87077.1"/>
    </source>
</evidence>
<evidence type="ECO:0000256" key="11">
    <source>
        <dbReference type="SAM" id="MobiDB-lite"/>
    </source>
</evidence>
<feature type="transmembrane region" description="Helical" evidence="9">
    <location>
        <begin position="636"/>
        <end position="663"/>
    </location>
</feature>
<dbReference type="EMBL" id="CP007139">
    <property type="protein sequence ID" value="AIE87077.1"/>
    <property type="molecule type" value="Genomic_DNA"/>
</dbReference>
<dbReference type="Pfam" id="PF22599">
    <property type="entry name" value="SecDF_P1_head"/>
    <property type="match status" value="1"/>
</dbReference>